<name>A0A7I9VEE9_9ACTN</name>
<organism evidence="4 5">
    <name type="scientific">Gordonia spumicola</name>
    <dbReference type="NCBI Taxonomy" id="589161"/>
    <lineage>
        <taxon>Bacteria</taxon>
        <taxon>Bacillati</taxon>
        <taxon>Actinomycetota</taxon>
        <taxon>Actinomycetes</taxon>
        <taxon>Mycobacteriales</taxon>
        <taxon>Gordoniaceae</taxon>
        <taxon>Gordonia</taxon>
    </lineage>
</organism>
<sequence length="273" mass="29372">MVDDVISTRVLVEAMLDENATIDAGDLYAVGNALGMSDQQIRLTVKRLVAEGQFTVAGRGRTAVLTATGAVIGAVEPDRELVRLMYAQDRGEAPWDGIWHLAGFAVPESERESRAVLREAMLALGGAPVQGGLYVSPHAWEDDLHAAAGDAGRFLTTLTCTDLTVGGRTGADVAAHLWPLDAVAAGHDRLTDRARQTLDRTAEATRTERLALTVVLVAEFARAHEDDPLLPRELLPAEWVGARARGLADRALRALASAEPDSPLRLLRWYDAL</sequence>
<gene>
    <name evidence="4" type="ORF">nbrc107696_41430</name>
</gene>
<evidence type="ECO:0000313" key="4">
    <source>
        <dbReference type="EMBL" id="GEE03697.1"/>
    </source>
</evidence>
<dbReference type="PANTHER" id="PTHR30319">
    <property type="entry name" value="PHENYLACETIC ACID REGULATOR-RELATED TRANSCRIPTIONAL REPRESSOR"/>
    <property type="match status" value="1"/>
</dbReference>
<dbReference type="PANTHER" id="PTHR30319:SF1">
    <property type="entry name" value="TRANSCRIPTIONAL REPRESSOR PAAX"/>
    <property type="match status" value="1"/>
</dbReference>
<dbReference type="InterPro" id="IPR012906">
    <property type="entry name" value="PaaX-like_N"/>
</dbReference>
<evidence type="ECO:0000259" key="3">
    <source>
        <dbReference type="Pfam" id="PF20803"/>
    </source>
</evidence>
<evidence type="ECO:0000313" key="5">
    <source>
        <dbReference type="Proteomes" id="UP000444960"/>
    </source>
</evidence>
<comment type="caution">
    <text evidence="4">The sequence shown here is derived from an EMBL/GenBank/DDBJ whole genome shotgun (WGS) entry which is preliminary data.</text>
</comment>
<dbReference type="Pfam" id="PF20803">
    <property type="entry name" value="PaaX_M"/>
    <property type="match status" value="1"/>
</dbReference>
<feature type="domain" description="Transcriptional repressor PaaX-like central Cas2-like" evidence="3">
    <location>
        <begin position="93"/>
        <end position="151"/>
    </location>
</feature>
<dbReference type="RefSeq" id="WP_161897174.1">
    <property type="nucleotide sequence ID" value="NZ_BJOV01000005.1"/>
</dbReference>
<dbReference type="Pfam" id="PF07848">
    <property type="entry name" value="PaaX"/>
    <property type="match status" value="1"/>
</dbReference>
<feature type="domain" description="Transcriptional repressor PaaX-like C-terminal" evidence="2">
    <location>
        <begin position="178"/>
        <end position="257"/>
    </location>
</feature>
<dbReference type="InterPro" id="IPR013225">
    <property type="entry name" value="PaaX_C"/>
</dbReference>
<feature type="domain" description="Transcriptional repressor PaaX-like N-terminal" evidence="1">
    <location>
        <begin position="10"/>
        <end position="63"/>
    </location>
</feature>
<dbReference type="PIRSF" id="PIRSF020623">
    <property type="entry name" value="PaaX"/>
    <property type="match status" value="1"/>
</dbReference>
<dbReference type="Gene3D" id="3.30.70.2650">
    <property type="match status" value="1"/>
</dbReference>
<accession>A0A7I9VEE9</accession>
<dbReference type="Pfam" id="PF08223">
    <property type="entry name" value="PaaX_C"/>
    <property type="match status" value="1"/>
</dbReference>
<dbReference type="Gene3D" id="1.20.58.1460">
    <property type="match status" value="1"/>
</dbReference>
<dbReference type="GO" id="GO:0006351">
    <property type="term" value="P:DNA-templated transcription"/>
    <property type="evidence" value="ECO:0007669"/>
    <property type="project" value="InterPro"/>
</dbReference>
<dbReference type="Proteomes" id="UP000444960">
    <property type="component" value="Unassembled WGS sequence"/>
</dbReference>
<evidence type="ECO:0000259" key="1">
    <source>
        <dbReference type="Pfam" id="PF07848"/>
    </source>
</evidence>
<dbReference type="InterPro" id="IPR036388">
    <property type="entry name" value="WH-like_DNA-bd_sf"/>
</dbReference>
<protein>
    <submittedName>
        <fullName evidence="4">Putative repressor in the phenylacetic acid catabolism</fullName>
    </submittedName>
</protein>
<dbReference type="OrthoDB" id="2270427at2"/>
<dbReference type="EMBL" id="BJOV01000005">
    <property type="protein sequence ID" value="GEE03697.1"/>
    <property type="molecule type" value="Genomic_DNA"/>
</dbReference>
<dbReference type="InterPro" id="IPR011965">
    <property type="entry name" value="PaaX_trns_reg"/>
</dbReference>
<dbReference type="AlphaFoldDB" id="A0A7I9VEE9"/>
<dbReference type="Gene3D" id="1.10.10.10">
    <property type="entry name" value="Winged helix-like DNA-binding domain superfamily/Winged helix DNA-binding domain"/>
    <property type="match status" value="1"/>
</dbReference>
<proteinExistence type="predicted"/>
<keyword evidence="5" id="KW-1185">Reference proteome</keyword>
<evidence type="ECO:0000259" key="2">
    <source>
        <dbReference type="Pfam" id="PF08223"/>
    </source>
</evidence>
<reference evidence="5" key="1">
    <citation type="submission" date="2019-06" db="EMBL/GenBank/DDBJ databases">
        <title>Gordonia isolated from sludge of a wastewater treatment plant.</title>
        <authorList>
            <person name="Tamura T."/>
            <person name="Aoyama K."/>
            <person name="Kang Y."/>
            <person name="Saito S."/>
            <person name="Akiyama N."/>
            <person name="Yazawa K."/>
            <person name="Gonoi T."/>
            <person name="Mikami Y."/>
        </authorList>
    </citation>
    <scope>NUCLEOTIDE SEQUENCE [LARGE SCALE GENOMIC DNA]</scope>
    <source>
        <strain evidence="5">NBRC 107696</strain>
    </source>
</reference>
<dbReference type="InterPro" id="IPR048846">
    <property type="entry name" value="PaaX-like_central"/>
</dbReference>